<name>A0A8S4SHC5_9NEOP</name>
<reference evidence="1" key="1">
    <citation type="submission" date="2022-03" db="EMBL/GenBank/DDBJ databases">
        <authorList>
            <person name="Lindestad O."/>
        </authorList>
    </citation>
    <scope>NUCLEOTIDE SEQUENCE</scope>
</reference>
<evidence type="ECO:0000313" key="1">
    <source>
        <dbReference type="EMBL" id="CAH2266646.1"/>
    </source>
</evidence>
<dbReference type="OrthoDB" id="7481196at2759"/>
<gene>
    <name evidence="1" type="primary">jg19824</name>
    <name evidence="1" type="ORF">PAEG_LOCUS25360</name>
</gene>
<protein>
    <submittedName>
        <fullName evidence="1">Jg19824 protein</fullName>
    </submittedName>
</protein>
<proteinExistence type="predicted"/>
<organism evidence="1 2">
    <name type="scientific">Pararge aegeria aegeria</name>
    <dbReference type="NCBI Taxonomy" id="348720"/>
    <lineage>
        <taxon>Eukaryota</taxon>
        <taxon>Metazoa</taxon>
        <taxon>Ecdysozoa</taxon>
        <taxon>Arthropoda</taxon>
        <taxon>Hexapoda</taxon>
        <taxon>Insecta</taxon>
        <taxon>Pterygota</taxon>
        <taxon>Neoptera</taxon>
        <taxon>Endopterygota</taxon>
        <taxon>Lepidoptera</taxon>
        <taxon>Glossata</taxon>
        <taxon>Ditrysia</taxon>
        <taxon>Papilionoidea</taxon>
        <taxon>Nymphalidae</taxon>
        <taxon>Satyrinae</taxon>
        <taxon>Satyrini</taxon>
        <taxon>Parargina</taxon>
        <taxon>Pararge</taxon>
    </lineage>
</organism>
<keyword evidence="2" id="KW-1185">Reference proteome</keyword>
<accession>A0A8S4SHC5</accession>
<evidence type="ECO:0000313" key="2">
    <source>
        <dbReference type="Proteomes" id="UP000838756"/>
    </source>
</evidence>
<dbReference type="Proteomes" id="UP000838756">
    <property type="component" value="Unassembled WGS sequence"/>
</dbReference>
<comment type="caution">
    <text evidence="1">The sequence shown here is derived from an EMBL/GenBank/DDBJ whole genome shotgun (WGS) entry which is preliminary data.</text>
</comment>
<dbReference type="EMBL" id="CAKXAJ010026312">
    <property type="protein sequence ID" value="CAH2266646.1"/>
    <property type="molecule type" value="Genomic_DNA"/>
</dbReference>
<dbReference type="AlphaFoldDB" id="A0A8S4SHC5"/>
<sequence length="84" mass="9308">MHEVYKGKLIFIRDLFQLPQDEIISVVAEASEPPAVREAGMVRKGESSGALLRTLADALRWRSFRALAMVCSGLVNVKSSQTFN</sequence>